<dbReference type="InterPro" id="IPR048372">
    <property type="entry name" value="ZapC_C"/>
</dbReference>
<reference evidence="9" key="1">
    <citation type="submission" date="2021-05" db="EMBL/GenBank/DDBJ databases">
        <title>Molecular characterization for Shewanella algae harboring chromosomal blaOXA-55-like strains isolated from clinical and environment sample.</title>
        <authorList>
            <person name="Ohama Y."/>
            <person name="Aoki K."/>
            <person name="Harada S."/>
            <person name="Moriya K."/>
            <person name="Ishii Y."/>
            <person name="Tateda K."/>
        </authorList>
    </citation>
    <scope>NUCLEOTIDE SEQUENCE</scope>
    <source>
        <strain evidence="9">JCM 11563</strain>
    </source>
</reference>
<keyword evidence="2 5" id="KW-0132">Cell division</keyword>
<evidence type="ECO:0000256" key="5">
    <source>
        <dbReference type="HAMAP-Rule" id="MF_00906"/>
    </source>
</evidence>
<comment type="function">
    <text evidence="5 6">Contributes to the efficiency of the cell division process by stabilizing the polymeric form of the cell division protein FtsZ. Acts by promoting interactions between FtsZ protofilaments and suppressing the GTPase activity of FtsZ.</text>
</comment>
<dbReference type="GO" id="GO:0051301">
    <property type="term" value="P:cell division"/>
    <property type="evidence" value="ECO:0007669"/>
    <property type="project" value="UniProtKB-KW"/>
</dbReference>
<evidence type="ECO:0000256" key="3">
    <source>
        <dbReference type="ARBA" id="ARBA00023210"/>
    </source>
</evidence>
<organism evidence="9 10">
    <name type="scientific">Shewanella sairae</name>
    <dbReference type="NCBI Taxonomy" id="190310"/>
    <lineage>
        <taxon>Bacteria</taxon>
        <taxon>Pseudomonadati</taxon>
        <taxon>Pseudomonadota</taxon>
        <taxon>Gammaproteobacteria</taxon>
        <taxon>Alteromonadales</taxon>
        <taxon>Shewanellaceae</taxon>
        <taxon>Shewanella</taxon>
    </lineage>
</organism>
<evidence type="ECO:0000256" key="2">
    <source>
        <dbReference type="ARBA" id="ARBA00022618"/>
    </source>
</evidence>
<dbReference type="Pfam" id="PF21083">
    <property type="entry name" value="ZapC_N"/>
    <property type="match status" value="1"/>
</dbReference>
<evidence type="ECO:0000313" key="9">
    <source>
        <dbReference type="EMBL" id="GIU48059.1"/>
    </source>
</evidence>
<evidence type="ECO:0000256" key="1">
    <source>
        <dbReference type="ARBA" id="ARBA00022490"/>
    </source>
</evidence>
<evidence type="ECO:0000256" key="6">
    <source>
        <dbReference type="PIRNR" id="PIRNR010252"/>
    </source>
</evidence>
<accession>A0ABQ4PJT8</accession>
<evidence type="ECO:0000259" key="7">
    <source>
        <dbReference type="Pfam" id="PF07126"/>
    </source>
</evidence>
<keyword evidence="10" id="KW-1185">Reference proteome</keyword>
<dbReference type="PIRSF" id="PIRSF010252">
    <property type="entry name" value="ZapC"/>
    <property type="match status" value="1"/>
</dbReference>
<dbReference type="HAMAP" id="MF_00906">
    <property type="entry name" value="ZapC"/>
    <property type="match status" value="1"/>
</dbReference>
<feature type="domain" description="Cell-division protein ZapC N-terminal" evidence="8">
    <location>
        <begin position="3"/>
        <end position="90"/>
    </location>
</feature>
<dbReference type="Proteomes" id="UP000887104">
    <property type="component" value="Unassembled WGS sequence"/>
</dbReference>
<comment type="subcellular location">
    <subcellularLocation>
        <location evidence="5 6">Cytoplasm</location>
    </subcellularLocation>
</comment>
<feature type="domain" description="Cell-division protein ZapC C-terminal" evidence="7">
    <location>
        <begin position="91"/>
        <end position="169"/>
    </location>
</feature>
<sequence>MLLMPKRDWQWRYNETHQVLSVSLGDDMEFLSPYKLKSLIPDAKQPMEFSVEHAKFYIDLVDRLSKTLSLTDAQLVQIALNATAAHFLLKPQMPKSWFFNVSHQCVYSDVGKLFQLTSTEHSVVAMVIESGLQASLVMIMSAECRLTESKSLKQFETIKVMHDRLAPLPVVSHRVNAA</sequence>
<keyword evidence="1 5" id="KW-0963">Cytoplasm</keyword>
<comment type="similarity">
    <text evidence="5 6">Belongs to the ZapC family.</text>
</comment>
<dbReference type="RefSeq" id="WP_220781844.1">
    <property type="nucleotide sequence ID" value="NZ_BPEY01000054.1"/>
</dbReference>
<evidence type="ECO:0000256" key="4">
    <source>
        <dbReference type="ARBA" id="ARBA00023306"/>
    </source>
</evidence>
<keyword evidence="4 5" id="KW-0131">Cell cycle</keyword>
<dbReference type="EMBL" id="BPEY01000054">
    <property type="protein sequence ID" value="GIU48059.1"/>
    <property type="molecule type" value="Genomic_DNA"/>
</dbReference>
<gene>
    <name evidence="5 9" type="primary">zapC</name>
    <name evidence="9" type="ORF">TUM4438_28600</name>
</gene>
<comment type="subunit">
    <text evidence="5">Interacts directly with FtsZ.</text>
</comment>
<evidence type="ECO:0000259" key="8">
    <source>
        <dbReference type="Pfam" id="PF21083"/>
    </source>
</evidence>
<proteinExistence type="inferred from homology"/>
<name>A0ABQ4PJT8_9GAMM</name>
<dbReference type="InterPro" id="IPR009809">
    <property type="entry name" value="ZapC"/>
</dbReference>
<dbReference type="InterPro" id="IPR048373">
    <property type="entry name" value="ZapC_N"/>
</dbReference>
<comment type="caution">
    <text evidence="9">The sequence shown here is derived from an EMBL/GenBank/DDBJ whole genome shotgun (WGS) entry which is preliminary data.</text>
</comment>
<dbReference type="Pfam" id="PF07126">
    <property type="entry name" value="ZapC_C"/>
    <property type="match status" value="1"/>
</dbReference>
<evidence type="ECO:0000313" key="10">
    <source>
        <dbReference type="Proteomes" id="UP000887104"/>
    </source>
</evidence>
<keyword evidence="3 5" id="KW-0717">Septation</keyword>
<protein>
    <recommendedName>
        <fullName evidence="5 6">Cell division protein ZapC</fullName>
    </recommendedName>
</protein>